<proteinExistence type="predicted"/>
<evidence type="ECO:0000313" key="4">
    <source>
        <dbReference type="Proteomes" id="UP001187531"/>
    </source>
</evidence>
<organism evidence="3 4">
    <name type="scientific">Artemia franciscana</name>
    <name type="common">Brine shrimp</name>
    <name type="synonym">Artemia sanfranciscana</name>
    <dbReference type="NCBI Taxonomy" id="6661"/>
    <lineage>
        <taxon>Eukaryota</taxon>
        <taxon>Metazoa</taxon>
        <taxon>Ecdysozoa</taxon>
        <taxon>Arthropoda</taxon>
        <taxon>Crustacea</taxon>
        <taxon>Branchiopoda</taxon>
        <taxon>Anostraca</taxon>
        <taxon>Artemiidae</taxon>
        <taxon>Artemia</taxon>
    </lineage>
</organism>
<dbReference type="Gene3D" id="3.30.710.10">
    <property type="entry name" value="Potassium Channel Kv1.1, Chain A"/>
    <property type="match status" value="1"/>
</dbReference>
<name>A0AA88L816_ARTSF</name>
<dbReference type="InterPro" id="IPR038196">
    <property type="entry name" value="Med25_PTOV_sf"/>
</dbReference>
<dbReference type="PROSITE" id="PS50097">
    <property type="entry name" value="BTB"/>
    <property type="match status" value="1"/>
</dbReference>
<dbReference type="PANTHER" id="PTHR23110:SF106">
    <property type="entry name" value="FI01104P"/>
    <property type="match status" value="1"/>
</dbReference>
<dbReference type="InterPro" id="IPR021394">
    <property type="entry name" value="Med25_PTOV"/>
</dbReference>
<comment type="caution">
    <text evidence="3">The sequence shown here is derived from an EMBL/GenBank/DDBJ whole genome shotgun (WGS) entry which is preliminary data.</text>
</comment>
<feature type="domain" description="BTB" evidence="2">
    <location>
        <begin position="31"/>
        <end position="96"/>
    </location>
</feature>
<reference evidence="3" key="1">
    <citation type="submission" date="2023-07" db="EMBL/GenBank/DDBJ databases">
        <title>Chromosome-level genome assembly of Artemia franciscana.</title>
        <authorList>
            <person name="Jo E."/>
        </authorList>
    </citation>
    <scope>NUCLEOTIDE SEQUENCE</scope>
    <source>
        <tissue evidence="3">Whole body</tissue>
    </source>
</reference>
<evidence type="ECO:0000313" key="3">
    <source>
        <dbReference type="EMBL" id="KAK2716384.1"/>
    </source>
</evidence>
<dbReference type="SUPFAM" id="SSF54695">
    <property type="entry name" value="POZ domain"/>
    <property type="match status" value="1"/>
</dbReference>
<dbReference type="PANTHER" id="PTHR23110">
    <property type="entry name" value="BTB DOMAIN TRANSCRIPTION FACTOR"/>
    <property type="match status" value="1"/>
</dbReference>
<accession>A0AA88L816</accession>
<dbReference type="Pfam" id="PF11232">
    <property type="entry name" value="Med25"/>
    <property type="match status" value="1"/>
</dbReference>
<dbReference type="GO" id="GO:0006357">
    <property type="term" value="P:regulation of transcription by RNA polymerase II"/>
    <property type="evidence" value="ECO:0007669"/>
    <property type="project" value="TreeGrafter"/>
</dbReference>
<dbReference type="InterPro" id="IPR000210">
    <property type="entry name" value="BTB/POZ_dom"/>
</dbReference>
<dbReference type="AlphaFoldDB" id="A0AA88L816"/>
<keyword evidence="4" id="KW-1185">Reference proteome</keyword>
<dbReference type="Proteomes" id="UP001187531">
    <property type="component" value="Unassembled WGS sequence"/>
</dbReference>
<dbReference type="Gene3D" id="2.40.290.30">
    <property type="entry name" value="Mediator complex subunit 25, ACID domain"/>
    <property type="match status" value="1"/>
</dbReference>
<evidence type="ECO:0000259" key="2">
    <source>
        <dbReference type="PROSITE" id="PS50097"/>
    </source>
</evidence>
<dbReference type="Pfam" id="PF00651">
    <property type="entry name" value="BTB"/>
    <property type="match status" value="1"/>
</dbReference>
<gene>
    <name evidence="3" type="ORF">QYM36_010818</name>
</gene>
<dbReference type="InterPro" id="IPR051095">
    <property type="entry name" value="Dros_DevTransReg"/>
</dbReference>
<dbReference type="InterPro" id="IPR011333">
    <property type="entry name" value="SKP1/BTB/POZ_sf"/>
</dbReference>
<keyword evidence="1" id="KW-0539">Nucleus</keyword>
<dbReference type="CDD" id="cd18315">
    <property type="entry name" value="BTB_POZ_BAB-like"/>
    <property type="match status" value="1"/>
</dbReference>
<dbReference type="EMBL" id="JAVRJZ010000012">
    <property type="protein sequence ID" value="KAK2716384.1"/>
    <property type="molecule type" value="Genomic_DNA"/>
</dbReference>
<dbReference type="GO" id="GO:0005634">
    <property type="term" value="C:nucleus"/>
    <property type="evidence" value="ECO:0007669"/>
    <property type="project" value="TreeGrafter"/>
</dbReference>
<sequence>MGSKDYALKWTDYTEALKSMLGQILSTESFTDVILYCEGKSIKCHKVILTAYSEYFMTILGANPHPQPIILMKDVRYDDMLALVRFMYTGEAIVLENQVTTLMNLAQFLKLKGLSDSPYNSSIPEEPEPVAAINRRQRVTSIEESSLSQGMQQSLNMVYSQEVPYQVSSANVVMPGVASTSSQISIGSLLNSIKQEAPLDSYVDDNDLGMDTGDSTMDVTPEMFLNPTKAASPARKNSTHTCVDTSYLHERSVQNEMLHRDWLQYDRFQKNIQSLQPPPPARRVSIDASQHTQQMSDPKELRNIWEGELDWQESLVIPGSIQRTTKTVRGQISSLMLDGDPTVKADTWPSRLEMQLIPKALVSSVGTSYFRHCRSVLLNPEPSENTESLARVMSSGYAACIYFDEMELETPCNIKVLVIIYSIEKQAYVGIIPDDQTGFLDKVNEAIRMQKNRQLSDNKLI</sequence>
<protein>
    <recommendedName>
        <fullName evidence="2">BTB domain-containing protein</fullName>
    </recommendedName>
</protein>
<dbReference type="SMART" id="SM00225">
    <property type="entry name" value="BTB"/>
    <property type="match status" value="1"/>
</dbReference>
<evidence type="ECO:0000256" key="1">
    <source>
        <dbReference type="ARBA" id="ARBA00023242"/>
    </source>
</evidence>